<dbReference type="GO" id="GO:0043235">
    <property type="term" value="C:receptor complex"/>
    <property type="evidence" value="ECO:0007669"/>
    <property type="project" value="TreeGrafter"/>
</dbReference>
<evidence type="ECO:0008006" key="9">
    <source>
        <dbReference type="Google" id="ProtNLM"/>
    </source>
</evidence>
<dbReference type="Gene3D" id="4.10.400.10">
    <property type="entry name" value="Low-density Lipoprotein Receptor"/>
    <property type="match status" value="1"/>
</dbReference>
<dbReference type="Pfam" id="PF14670">
    <property type="entry name" value="FXa_inhibition"/>
    <property type="match status" value="1"/>
</dbReference>
<feature type="non-terminal residue" evidence="8">
    <location>
        <position position="1"/>
    </location>
</feature>
<keyword evidence="4" id="KW-1133">Transmembrane helix</keyword>
<dbReference type="InterPro" id="IPR018097">
    <property type="entry name" value="EGF_Ca-bd_CS"/>
</dbReference>
<dbReference type="SMART" id="SM00192">
    <property type="entry name" value="LDLa"/>
    <property type="match status" value="1"/>
</dbReference>
<evidence type="ECO:0000259" key="7">
    <source>
        <dbReference type="SMART" id="SM00181"/>
    </source>
</evidence>
<dbReference type="InterPro" id="IPR026823">
    <property type="entry name" value="cEGF"/>
</dbReference>
<dbReference type="EMBL" id="GEDC01025331">
    <property type="protein sequence ID" value="JAS11967.1"/>
    <property type="molecule type" value="Transcribed_RNA"/>
</dbReference>
<dbReference type="InterPro" id="IPR001881">
    <property type="entry name" value="EGF-like_Ca-bd_dom"/>
</dbReference>
<keyword evidence="5" id="KW-1015">Disulfide bond</keyword>
<keyword evidence="2" id="KW-0812">Transmembrane</keyword>
<feature type="domain" description="EGF-like" evidence="7">
    <location>
        <begin position="46"/>
        <end position="83"/>
    </location>
</feature>
<dbReference type="InterPro" id="IPR002172">
    <property type="entry name" value="LDrepeatLR_classA_rpt"/>
</dbReference>
<proteinExistence type="predicted"/>
<dbReference type="InterPro" id="IPR051221">
    <property type="entry name" value="LDLR-related"/>
</dbReference>
<dbReference type="SUPFAM" id="SSF57424">
    <property type="entry name" value="LDL receptor-like module"/>
    <property type="match status" value="1"/>
</dbReference>
<dbReference type="CDD" id="cd00112">
    <property type="entry name" value="LDLa"/>
    <property type="match status" value="1"/>
</dbReference>
<evidence type="ECO:0000256" key="1">
    <source>
        <dbReference type="ARBA" id="ARBA00022536"/>
    </source>
</evidence>
<dbReference type="GO" id="GO:0042562">
    <property type="term" value="F:hormone binding"/>
    <property type="evidence" value="ECO:0007669"/>
    <property type="project" value="TreeGrafter"/>
</dbReference>
<gene>
    <name evidence="8" type="ORF">g.2977</name>
</gene>
<reference evidence="8" key="1">
    <citation type="submission" date="2015-12" db="EMBL/GenBank/DDBJ databases">
        <title>De novo transcriptome assembly of four potential Pierce s Disease insect vectors from Arizona vineyards.</title>
        <authorList>
            <person name="Tassone E.E."/>
        </authorList>
    </citation>
    <scope>NUCLEOTIDE SEQUENCE</scope>
</reference>
<evidence type="ECO:0000256" key="3">
    <source>
        <dbReference type="ARBA" id="ARBA00022737"/>
    </source>
</evidence>
<dbReference type="Gene3D" id="2.10.25.10">
    <property type="entry name" value="Laminin"/>
    <property type="match status" value="2"/>
</dbReference>
<dbReference type="InterPro" id="IPR036055">
    <property type="entry name" value="LDL_receptor-like_sf"/>
</dbReference>
<dbReference type="AlphaFoldDB" id="A0A1B6CEV2"/>
<sequence length="125" mass="13531">QVINIKTLPPHSVRPMSPCISKKHVCDGKKDCHRGEDERNCPRRKACEAGTPCKQICVTLADGQDGCSCYQGYSLSSDGTSCHDVDECTIEIDPVCSQTCINNPGSFQCGCSSGYVLRPDGRTCK</sequence>
<dbReference type="SUPFAM" id="SSF57196">
    <property type="entry name" value="EGF/Laminin"/>
    <property type="match status" value="2"/>
</dbReference>
<feature type="non-terminal residue" evidence="8">
    <location>
        <position position="125"/>
    </location>
</feature>
<dbReference type="GO" id="GO:0006898">
    <property type="term" value="P:receptor-mediated endocytosis"/>
    <property type="evidence" value="ECO:0007669"/>
    <property type="project" value="TreeGrafter"/>
</dbReference>
<evidence type="ECO:0000256" key="5">
    <source>
        <dbReference type="ARBA" id="ARBA00023157"/>
    </source>
</evidence>
<dbReference type="FunFam" id="2.10.25.10:FF:000010">
    <property type="entry name" value="Pro-epidermal growth factor"/>
    <property type="match status" value="1"/>
</dbReference>
<dbReference type="PANTHER" id="PTHR22722">
    <property type="entry name" value="LOW-DENSITY LIPOPROTEIN RECEPTOR-RELATED PROTEIN 2-RELATED"/>
    <property type="match status" value="1"/>
</dbReference>
<evidence type="ECO:0000256" key="2">
    <source>
        <dbReference type="ARBA" id="ARBA00022692"/>
    </source>
</evidence>
<evidence type="ECO:0000313" key="8">
    <source>
        <dbReference type="EMBL" id="JAS11967.1"/>
    </source>
</evidence>
<feature type="domain" description="EGF-like" evidence="7">
    <location>
        <begin position="87"/>
        <end position="125"/>
    </location>
</feature>
<evidence type="ECO:0000259" key="6">
    <source>
        <dbReference type="SMART" id="SM00179"/>
    </source>
</evidence>
<name>A0A1B6CEV2_9HEMI</name>
<dbReference type="GO" id="GO:0005509">
    <property type="term" value="F:calcium ion binding"/>
    <property type="evidence" value="ECO:0007669"/>
    <property type="project" value="InterPro"/>
</dbReference>
<dbReference type="PANTHER" id="PTHR22722:SF15">
    <property type="entry name" value="LOW-DENSITY LIPOPROTEIN RECEPTOR-RELATED"/>
    <property type="match status" value="1"/>
</dbReference>
<dbReference type="SMART" id="SM00181">
    <property type="entry name" value="EGF"/>
    <property type="match status" value="2"/>
</dbReference>
<feature type="domain" description="EGF-like calcium-binding" evidence="6">
    <location>
        <begin position="84"/>
        <end position="125"/>
    </location>
</feature>
<keyword evidence="1" id="KW-0245">EGF-like domain</keyword>
<accession>A0A1B6CEV2</accession>
<evidence type="ECO:0000256" key="4">
    <source>
        <dbReference type="ARBA" id="ARBA00022989"/>
    </source>
</evidence>
<dbReference type="PROSITE" id="PS01187">
    <property type="entry name" value="EGF_CA"/>
    <property type="match status" value="1"/>
</dbReference>
<dbReference type="GO" id="GO:0016324">
    <property type="term" value="C:apical plasma membrane"/>
    <property type="evidence" value="ECO:0007669"/>
    <property type="project" value="TreeGrafter"/>
</dbReference>
<organism evidence="8">
    <name type="scientific">Clastoptera arizonana</name>
    <name type="common">Arizona spittle bug</name>
    <dbReference type="NCBI Taxonomy" id="38151"/>
    <lineage>
        <taxon>Eukaryota</taxon>
        <taxon>Metazoa</taxon>
        <taxon>Ecdysozoa</taxon>
        <taxon>Arthropoda</taxon>
        <taxon>Hexapoda</taxon>
        <taxon>Insecta</taxon>
        <taxon>Pterygota</taxon>
        <taxon>Neoptera</taxon>
        <taxon>Paraneoptera</taxon>
        <taxon>Hemiptera</taxon>
        <taxon>Auchenorrhyncha</taxon>
        <taxon>Cercopoidea</taxon>
        <taxon>Clastopteridae</taxon>
        <taxon>Clastoptera</taxon>
    </lineage>
</organism>
<keyword evidence="4" id="KW-0472">Membrane</keyword>
<protein>
    <recommendedName>
        <fullName evidence="9">EGF-like domain-containing protein</fullName>
    </recommendedName>
</protein>
<dbReference type="InterPro" id="IPR000742">
    <property type="entry name" value="EGF"/>
</dbReference>
<dbReference type="SMART" id="SM00179">
    <property type="entry name" value="EGF_CA"/>
    <property type="match status" value="1"/>
</dbReference>
<dbReference type="Pfam" id="PF12662">
    <property type="entry name" value="cEGF"/>
    <property type="match status" value="1"/>
</dbReference>
<dbReference type="Pfam" id="PF00057">
    <property type="entry name" value="Ldl_recept_a"/>
    <property type="match status" value="1"/>
</dbReference>
<keyword evidence="3" id="KW-0677">Repeat</keyword>